<keyword evidence="4" id="KW-1185">Reference proteome</keyword>
<evidence type="ECO:0000256" key="1">
    <source>
        <dbReference type="ARBA" id="ARBA00010333"/>
    </source>
</evidence>
<dbReference type="RefSeq" id="WP_322854374.1">
    <property type="nucleotide sequence ID" value="NZ_JAYDCJ010000003.1"/>
</dbReference>
<dbReference type="Proteomes" id="UP001305746">
    <property type="component" value="Unassembled WGS sequence"/>
</dbReference>
<organism evidence="3 4">
    <name type="scientific">Marinobacter qingdaonensis</name>
    <dbReference type="NCBI Taxonomy" id="3108486"/>
    <lineage>
        <taxon>Bacteria</taxon>
        <taxon>Pseudomonadati</taxon>
        <taxon>Pseudomonadota</taxon>
        <taxon>Gammaproteobacteria</taxon>
        <taxon>Pseudomonadales</taxon>
        <taxon>Marinobacteraceae</taxon>
        <taxon>Marinobacter</taxon>
    </lineage>
</organism>
<dbReference type="PANTHER" id="PTHR35936">
    <property type="entry name" value="MEMBRANE-BOUND LYTIC MUREIN TRANSGLYCOSYLASE F"/>
    <property type="match status" value="1"/>
</dbReference>
<dbReference type="EMBL" id="JAYDCJ010000003">
    <property type="protein sequence ID" value="MEA1079854.1"/>
    <property type="molecule type" value="Genomic_DNA"/>
</dbReference>
<comment type="similarity">
    <text evidence="1">Belongs to the bacterial solute-binding protein 3 family.</text>
</comment>
<dbReference type="SUPFAM" id="SSF53850">
    <property type="entry name" value="Periplasmic binding protein-like II"/>
    <property type="match status" value="1"/>
</dbReference>
<evidence type="ECO:0000256" key="2">
    <source>
        <dbReference type="SAM" id="SignalP"/>
    </source>
</evidence>
<feature type="chain" id="PRO_5046079931" evidence="2">
    <location>
        <begin position="21"/>
        <end position="243"/>
    </location>
</feature>
<accession>A0ABU5NVL4</accession>
<name>A0ABU5NVL4_9GAMM</name>
<dbReference type="PANTHER" id="PTHR35936:SF25">
    <property type="entry name" value="ABC TRANSPORTER SUBSTRATE-BINDING PROTEIN"/>
    <property type="match status" value="1"/>
</dbReference>
<comment type="caution">
    <text evidence="3">The sequence shown here is derived from an EMBL/GenBank/DDBJ whole genome shotgun (WGS) entry which is preliminary data.</text>
</comment>
<evidence type="ECO:0000313" key="4">
    <source>
        <dbReference type="Proteomes" id="UP001305746"/>
    </source>
</evidence>
<proteinExistence type="inferred from homology"/>
<evidence type="ECO:0000313" key="3">
    <source>
        <dbReference type="EMBL" id="MEA1079854.1"/>
    </source>
</evidence>
<gene>
    <name evidence="3" type="ORF">U5822_04205</name>
</gene>
<protein>
    <submittedName>
        <fullName evidence="3">ABC transporter substrate-binding protein</fullName>
    </submittedName>
</protein>
<dbReference type="Gene3D" id="3.40.190.10">
    <property type="entry name" value="Periplasmic binding protein-like II"/>
    <property type="match status" value="2"/>
</dbReference>
<reference evidence="3 4" key="1">
    <citation type="submission" date="2023-12" db="EMBL/GenBank/DDBJ databases">
        <title>Marinobacter qingdaonensis sp. nov., isolated from the intertidal sediment of Qingdao, PR China.</title>
        <authorList>
            <person name="Li Y."/>
        </authorList>
    </citation>
    <scope>NUCLEOTIDE SEQUENCE [LARGE SCALE GENOMIC DNA]</scope>
    <source>
        <strain evidence="3 4">ASW11-75</strain>
    </source>
</reference>
<feature type="signal peptide" evidence="2">
    <location>
        <begin position="1"/>
        <end position="20"/>
    </location>
</feature>
<keyword evidence="2" id="KW-0732">Signal</keyword>
<sequence length="243" mass="26903">MILRTLVLLCSVLVVNVGWAQERTITVVGDKWCPFNCSDDPGDRGLLVERAAAALADANIGMRYLELPWSRAIAEVRAGEIDAIVGAGPEETPDFHFPARPLAIARHSFFTLPSSDWQYTGLESLAQVRLGVIQDYSYGTLFNDYIQPHKNDEQRIVVLRGNDVLPRLIEMLRLGRIDAFVAEERVLAYHFSSKSMPNPLRNAGLASEENLYIAFSPALGDGVTLASLLSQQLPQLSITSQYD</sequence>